<comment type="cofactor">
    <cofactor evidence="2">
        <name>a divalent metal cation</name>
        <dbReference type="ChEBI" id="CHEBI:60240"/>
    </cofactor>
</comment>
<dbReference type="Pfam" id="PF02518">
    <property type="entry name" value="HATPase_c"/>
    <property type="match status" value="1"/>
</dbReference>
<dbReference type="GO" id="GO:0000155">
    <property type="term" value="F:phosphorelay sensor kinase activity"/>
    <property type="evidence" value="ECO:0007669"/>
    <property type="project" value="InterPro"/>
</dbReference>
<name>A0AAU7V8P7_9ACTO</name>
<feature type="domain" description="Histidine kinase" evidence="14">
    <location>
        <begin position="267"/>
        <end position="480"/>
    </location>
</feature>
<evidence type="ECO:0000256" key="8">
    <source>
        <dbReference type="ARBA" id="ARBA00022777"/>
    </source>
</evidence>
<reference evidence="16" key="1">
    <citation type="submission" date="2023-11" db="EMBL/GenBank/DDBJ databases">
        <title>Scrofimicrobium hongkongense sp. nov., isolated from a patient with peritonitis.</title>
        <authorList>
            <person name="Lao H.Y."/>
            <person name="Wong A.Y.P."/>
            <person name="Ng T.L."/>
            <person name="Wong R.Y.L."/>
            <person name="Yau M.C.Y."/>
            <person name="Lam J.Y.W."/>
            <person name="Siu G.K.H."/>
        </authorList>
    </citation>
    <scope>NUCLEOTIDE SEQUENCE</scope>
    <source>
        <strain evidence="16">R131</strain>
    </source>
</reference>
<evidence type="ECO:0000256" key="10">
    <source>
        <dbReference type="ARBA" id="ARBA00023012"/>
    </source>
</evidence>
<evidence type="ECO:0000256" key="3">
    <source>
        <dbReference type="ARBA" id="ARBA00004236"/>
    </source>
</evidence>
<dbReference type="CDD" id="cd00075">
    <property type="entry name" value="HATPase"/>
    <property type="match status" value="1"/>
</dbReference>
<dbReference type="InterPro" id="IPR005467">
    <property type="entry name" value="His_kinase_dom"/>
</dbReference>
<feature type="transmembrane region" description="Helical" evidence="13">
    <location>
        <begin position="14"/>
        <end position="37"/>
    </location>
</feature>
<dbReference type="SMART" id="SM00304">
    <property type="entry name" value="HAMP"/>
    <property type="match status" value="1"/>
</dbReference>
<sequence length="482" mass="50733">MRLTLRSWPLRRKLLVGIVAVVLSALLIGSIATLLSLRASLYQRLDRDVLIGLELAAGPPGSSPGGRDPGPTDSTGPRQRIDTLEVTFSADGTPLRSAYVTPAGETISLTEPQSDLIWSAIQVGSGPWTVEVGEPLGSFRLAAQPTQAGVVVSGLSTRDVSATIASLERILLGVMGATLLVVIVGTAWLVTRTLRPLHRVADTAERVSQRPLAAGAVTLPERAALSADPRTEVGRVGAALDTLLGHVEQALGARQESEDRLRAFIADASHELRTPLASIRGYAQLAQSEDTEKTPTQERSLSRIESEAGRMAALVEDLLLLARLDSGQTQPHGPVDLALLAIEATSDAHAAHPDHHWSVEVSESVVVSGVDHQLRQVFVNLLGNAGAHTPPGTRVTVTVATKPDRALITVSDNGPGIEPDLLPKVFDRFTRADLARNRAAGSTGLGLSIAAAIVQAHGGTIEVTSSHAGTTFQVDLPLHPAD</sequence>
<evidence type="ECO:0000256" key="1">
    <source>
        <dbReference type="ARBA" id="ARBA00000085"/>
    </source>
</evidence>
<protein>
    <recommendedName>
        <fullName evidence="4">histidine kinase</fullName>
        <ecNumber evidence="4">2.7.13.3</ecNumber>
    </recommendedName>
</protein>
<evidence type="ECO:0000256" key="6">
    <source>
        <dbReference type="ARBA" id="ARBA00022679"/>
    </source>
</evidence>
<dbReference type="Gene3D" id="6.10.340.10">
    <property type="match status" value="1"/>
</dbReference>
<dbReference type="InterPro" id="IPR036890">
    <property type="entry name" value="HATPase_C_sf"/>
</dbReference>
<dbReference type="PRINTS" id="PR00344">
    <property type="entry name" value="BCTRLSENSOR"/>
</dbReference>
<keyword evidence="9 13" id="KW-1133">Transmembrane helix</keyword>
<evidence type="ECO:0000256" key="7">
    <source>
        <dbReference type="ARBA" id="ARBA00022692"/>
    </source>
</evidence>
<dbReference type="Gene3D" id="3.30.565.10">
    <property type="entry name" value="Histidine kinase-like ATPase, C-terminal domain"/>
    <property type="match status" value="1"/>
</dbReference>
<organism evidence="16">
    <name type="scientific">Scrofimicrobium appendicitidis</name>
    <dbReference type="NCBI Taxonomy" id="3079930"/>
    <lineage>
        <taxon>Bacteria</taxon>
        <taxon>Bacillati</taxon>
        <taxon>Actinomycetota</taxon>
        <taxon>Actinomycetes</taxon>
        <taxon>Actinomycetales</taxon>
        <taxon>Actinomycetaceae</taxon>
        <taxon>Scrofimicrobium</taxon>
    </lineage>
</organism>
<dbReference type="CDD" id="cd00082">
    <property type="entry name" value="HisKA"/>
    <property type="match status" value="1"/>
</dbReference>
<dbReference type="GO" id="GO:0005886">
    <property type="term" value="C:plasma membrane"/>
    <property type="evidence" value="ECO:0007669"/>
    <property type="project" value="UniProtKB-SubCell"/>
</dbReference>
<dbReference type="KEGG" id="sapp:SAC06_03540"/>
<dbReference type="PANTHER" id="PTHR45436:SF5">
    <property type="entry name" value="SENSOR HISTIDINE KINASE TRCS"/>
    <property type="match status" value="1"/>
</dbReference>
<dbReference type="FunFam" id="3.30.565.10:FF:000006">
    <property type="entry name" value="Sensor histidine kinase WalK"/>
    <property type="match status" value="1"/>
</dbReference>
<dbReference type="Gene3D" id="1.10.287.130">
    <property type="match status" value="1"/>
</dbReference>
<dbReference type="Pfam" id="PF00512">
    <property type="entry name" value="HisKA"/>
    <property type="match status" value="1"/>
</dbReference>
<feature type="region of interest" description="Disordered" evidence="12">
    <location>
        <begin position="56"/>
        <end position="78"/>
    </location>
</feature>
<evidence type="ECO:0000313" key="16">
    <source>
        <dbReference type="EMBL" id="XBW08644.1"/>
    </source>
</evidence>
<evidence type="ECO:0000259" key="15">
    <source>
        <dbReference type="PROSITE" id="PS50885"/>
    </source>
</evidence>
<feature type="domain" description="HAMP" evidence="15">
    <location>
        <begin position="191"/>
        <end position="252"/>
    </location>
</feature>
<keyword evidence="11 13" id="KW-0472">Membrane</keyword>
<dbReference type="SUPFAM" id="SSF55874">
    <property type="entry name" value="ATPase domain of HSP90 chaperone/DNA topoisomerase II/histidine kinase"/>
    <property type="match status" value="1"/>
</dbReference>
<evidence type="ECO:0000256" key="5">
    <source>
        <dbReference type="ARBA" id="ARBA00022553"/>
    </source>
</evidence>
<evidence type="ECO:0000256" key="12">
    <source>
        <dbReference type="SAM" id="MobiDB-lite"/>
    </source>
</evidence>
<dbReference type="InterPro" id="IPR036097">
    <property type="entry name" value="HisK_dim/P_sf"/>
</dbReference>
<dbReference type="PANTHER" id="PTHR45436">
    <property type="entry name" value="SENSOR HISTIDINE KINASE YKOH"/>
    <property type="match status" value="1"/>
</dbReference>
<evidence type="ECO:0000256" key="13">
    <source>
        <dbReference type="SAM" id="Phobius"/>
    </source>
</evidence>
<dbReference type="EC" id="2.7.13.3" evidence="4"/>
<dbReference type="PROSITE" id="PS50109">
    <property type="entry name" value="HIS_KIN"/>
    <property type="match status" value="1"/>
</dbReference>
<dbReference type="SMART" id="SM00387">
    <property type="entry name" value="HATPase_c"/>
    <property type="match status" value="1"/>
</dbReference>
<keyword evidence="5" id="KW-0597">Phosphoprotein</keyword>
<dbReference type="InterPro" id="IPR050428">
    <property type="entry name" value="TCS_sensor_his_kinase"/>
</dbReference>
<comment type="catalytic activity">
    <reaction evidence="1">
        <text>ATP + protein L-histidine = ADP + protein N-phospho-L-histidine.</text>
        <dbReference type="EC" id="2.7.13.3"/>
    </reaction>
</comment>
<accession>A0AAU7V8P7</accession>
<proteinExistence type="predicted"/>
<keyword evidence="6" id="KW-0808">Transferase</keyword>
<evidence type="ECO:0000259" key="14">
    <source>
        <dbReference type="PROSITE" id="PS50109"/>
    </source>
</evidence>
<dbReference type="PROSITE" id="PS50885">
    <property type="entry name" value="HAMP"/>
    <property type="match status" value="1"/>
</dbReference>
<dbReference type="RefSeq" id="WP_350258844.1">
    <property type="nucleotide sequence ID" value="NZ_CP138335.1"/>
</dbReference>
<dbReference type="FunFam" id="1.10.287.130:FF:000001">
    <property type="entry name" value="Two-component sensor histidine kinase"/>
    <property type="match status" value="1"/>
</dbReference>
<dbReference type="InterPro" id="IPR003594">
    <property type="entry name" value="HATPase_dom"/>
</dbReference>
<evidence type="ECO:0000256" key="2">
    <source>
        <dbReference type="ARBA" id="ARBA00001968"/>
    </source>
</evidence>
<dbReference type="InterPro" id="IPR003660">
    <property type="entry name" value="HAMP_dom"/>
</dbReference>
<evidence type="ECO:0000256" key="11">
    <source>
        <dbReference type="ARBA" id="ARBA00023136"/>
    </source>
</evidence>
<dbReference type="InterPro" id="IPR004358">
    <property type="entry name" value="Sig_transdc_His_kin-like_C"/>
</dbReference>
<evidence type="ECO:0000256" key="4">
    <source>
        <dbReference type="ARBA" id="ARBA00012438"/>
    </source>
</evidence>
<dbReference type="SUPFAM" id="SSF47384">
    <property type="entry name" value="Homodimeric domain of signal transducing histidine kinase"/>
    <property type="match status" value="1"/>
</dbReference>
<dbReference type="InterPro" id="IPR003661">
    <property type="entry name" value="HisK_dim/P_dom"/>
</dbReference>
<keyword evidence="10" id="KW-0902">Two-component regulatory system</keyword>
<gene>
    <name evidence="16" type="ORF">SAC06_03540</name>
</gene>
<evidence type="ECO:0000256" key="9">
    <source>
        <dbReference type="ARBA" id="ARBA00022989"/>
    </source>
</evidence>
<feature type="transmembrane region" description="Helical" evidence="13">
    <location>
        <begin position="170"/>
        <end position="190"/>
    </location>
</feature>
<dbReference type="SMART" id="SM00388">
    <property type="entry name" value="HisKA"/>
    <property type="match status" value="1"/>
</dbReference>
<dbReference type="GO" id="GO:0005509">
    <property type="term" value="F:calcium ion binding"/>
    <property type="evidence" value="ECO:0007669"/>
    <property type="project" value="UniProtKB-ARBA"/>
</dbReference>
<comment type="subcellular location">
    <subcellularLocation>
        <location evidence="3">Cell membrane</location>
    </subcellularLocation>
</comment>
<dbReference type="AlphaFoldDB" id="A0AAU7V8P7"/>
<keyword evidence="7 13" id="KW-0812">Transmembrane</keyword>
<dbReference type="EMBL" id="CP138335">
    <property type="protein sequence ID" value="XBW08644.1"/>
    <property type="molecule type" value="Genomic_DNA"/>
</dbReference>
<keyword evidence="8 16" id="KW-0418">Kinase</keyword>